<evidence type="ECO:0000313" key="15">
    <source>
        <dbReference type="EMBL" id="KTD17968.1"/>
    </source>
</evidence>
<accession>A0A0W0VCY7</accession>
<dbReference type="PIRSF" id="PIRSF015601">
    <property type="entry name" value="MTase_slr0722"/>
    <property type="match status" value="1"/>
</dbReference>
<keyword evidence="16" id="KW-1185">Reference proteome</keyword>
<evidence type="ECO:0000256" key="7">
    <source>
        <dbReference type="ARBA" id="ARBA00022603"/>
    </source>
</evidence>
<dbReference type="GO" id="GO:0005737">
    <property type="term" value="C:cytoplasm"/>
    <property type="evidence" value="ECO:0007669"/>
    <property type="project" value="UniProtKB-SubCell"/>
</dbReference>
<evidence type="ECO:0000256" key="1">
    <source>
        <dbReference type="ARBA" id="ARBA00004496"/>
    </source>
</evidence>
<dbReference type="SUPFAM" id="SSF88697">
    <property type="entry name" value="PUA domain-like"/>
    <property type="match status" value="1"/>
</dbReference>
<dbReference type="Gene3D" id="3.40.1280.10">
    <property type="match status" value="1"/>
</dbReference>
<gene>
    <name evidence="15" type="primary">rsmE</name>
    <name evidence="15" type="ORF">Ljor_2274</name>
</gene>
<dbReference type="EC" id="2.1.1.193" evidence="3 12"/>
<dbReference type="InterPro" id="IPR029026">
    <property type="entry name" value="tRNA_m1G_MTases_N"/>
</dbReference>
<evidence type="ECO:0000256" key="3">
    <source>
        <dbReference type="ARBA" id="ARBA00012328"/>
    </source>
</evidence>
<feature type="domain" description="Ribosomal RNA small subunit methyltransferase E PUA-like" evidence="14">
    <location>
        <begin position="40"/>
        <end position="76"/>
    </location>
</feature>
<keyword evidence="8 12" id="KW-0808">Transferase</keyword>
<dbReference type="EMBL" id="LNYJ01000011">
    <property type="protein sequence ID" value="KTD17968.1"/>
    <property type="molecule type" value="Genomic_DNA"/>
</dbReference>
<evidence type="ECO:0000256" key="11">
    <source>
        <dbReference type="ARBA" id="ARBA00047944"/>
    </source>
</evidence>
<evidence type="ECO:0000256" key="5">
    <source>
        <dbReference type="ARBA" id="ARBA00022490"/>
    </source>
</evidence>
<dbReference type="InterPro" id="IPR046887">
    <property type="entry name" value="RsmE_PUA-like"/>
</dbReference>
<comment type="similarity">
    <text evidence="2 12">Belongs to the RNA methyltransferase RsmE family.</text>
</comment>
<dbReference type="InterPro" id="IPR006700">
    <property type="entry name" value="RsmE"/>
</dbReference>
<evidence type="ECO:0000256" key="8">
    <source>
        <dbReference type="ARBA" id="ARBA00022679"/>
    </source>
</evidence>
<comment type="caution">
    <text evidence="15">The sequence shown here is derived from an EMBL/GenBank/DDBJ whole genome shotgun (WGS) entry which is preliminary data.</text>
</comment>
<dbReference type="Proteomes" id="UP000055035">
    <property type="component" value="Unassembled WGS sequence"/>
</dbReference>
<dbReference type="PANTHER" id="PTHR30027:SF3">
    <property type="entry name" value="16S RRNA (URACIL(1498)-N(3))-METHYLTRANSFERASE"/>
    <property type="match status" value="1"/>
</dbReference>
<dbReference type="NCBIfam" id="NF008692">
    <property type="entry name" value="PRK11713.1-5"/>
    <property type="match status" value="1"/>
</dbReference>
<dbReference type="InterPro" id="IPR029028">
    <property type="entry name" value="Alpha/beta_knot_MTases"/>
</dbReference>
<name>A0A0W0VCY7_9GAMM</name>
<dbReference type="SUPFAM" id="SSF75217">
    <property type="entry name" value="alpha/beta knot"/>
    <property type="match status" value="1"/>
</dbReference>
<comment type="catalytic activity">
    <reaction evidence="11 12">
        <text>uridine(1498) in 16S rRNA + S-adenosyl-L-methionine = N(3)-methyluridine(1498) in 16S rRNA + S-adenosyl-L-homocysteine + H(+)</text>
        <dbReference type="Rhea" id="RHEA:42920"/>
        <dbReference type="Rhea" id="RHEA-COMP:10283"/>
        <dbReference type="Rhea" id="RHEA-COMP:10284"/>
        <dbReference type="ChEBI" id="CHEBI:15378"/>
        <dbReference type="ChEBI" id="CHEBI:57856"/>
        <dbReference type="ChEBI" id="CHEBI:59789"/>
        <dbReference type="ChEBI" id="CHEBI:65315"/>
        <dbReference type="ChEBI" id="CHEBI:74502"/>
        <dbReference type="EC" id="2.1.1.193"/>
    </reaction>
</comment>
<proteinExistence type="inferred from homology"/>
<dbReference type="Pfam" id="PF04452">
    <property type="entry name" value="Methyltrans_RNA"/>
    <property type="match status" value="1"/>
</dbReference>
<keyword evidence="9 12" id="KW-0949">S-adenosyl-L-methionine</keyword>
<dbReference type="NCBIfam" id="TIGR00046">
    <property type="entry name" value="RsmE family RNA methyltransferase"/>
    <property type="match status" value="1"/>
</dbReference>
<comment type="function">
    <text evidence="10 12">Specifically methylates the N3 position of the uracil ring of uridine 1498 (m3U1498) in 16S rRNA. Acts on the fully assembled 30S ribosomal subunit.</text>
</comment>
<dbReference type="PATRIC" id="fig|456.5.peg.2450"/>
<dbReference type="AlphaFoldDB" id="A0A0W0VCY7"/>
<evidence type="ECO:0000259" key="14">
    <source>
        <dbReference type="Pfam" id="PF20260"/>
    </source>
</evidence>
<dbReference type="GO" id="GO:0070042">
    <property type="term" value="F:rRNA (uridine-N3-)-methyltransferase activity"/>
    <property type="evidence" value="ECO:0007669"/>
    <property type="project" value="TreeGrafter"/>
</dbReference>
<keyword evidence="5 12" id="KW-0963">Cytoplasm</keyword>
<organism evidence="15 16">
    <name type="scientific">Legionella jordanis</name>
    <dbReference type="NCBI Taxonomy" id="456"/>
    <lineage>
        <taxon>Bacteria</taxon>
        <taxon>Pseudomonadati</taxon>
        <taxon>Pseudomonadota</taxon>
        <taxon>Gammaproteobacteria</taxon>
        <taxon>Legionellales</taxon>
        <taxon>Legionellaceae</taxon>
        <taxon>Legionella</taxon>
    </lineage>
</organism>
<protein>
    <recommendedName>
        <fullName evidence="4 12">Ribosomal RNA small subunit methyltransferase E</fullName>
        <ecNumber evidence="3 12">2.1.1.193</ecNumber>
    </recommendedName>
</protein>
<dbReference type="InterPro" id="IPR046886">
    <property type="entry name" value="RsmE_MTase_dom"/>
</dbReference>
<evidence type="ECO:0000256" key="6">
    <source>
        <dbReference type="ARBA" id="ARBA00022552"/>
    </source>
</evidence>
<dbReference type="InterPro" id="IPR015947">
    <property type="entry name" value="PUA-like_sf"/>
</dbReference>
<dbReference type="GO" id="GO:0070475">
    <property type="term" value="P:rRNA base methylation"/>
    <property type="evidence" value="ECO:0007669"/>
    <property type="project" value="TreeGrafter"/>
</dbReference>
<sequence length="251" mass="28176">MIGKPVEEVVREVRIYQPGNYGSGQTLELSSAQGQHVSVVLRMQAGEKITLFSGDNREWEAVIVSAHKKKVEVSIINEKRLSRESPKRIHLVQAISKGERMEFVMQKAVELGVASITPVLSERSVVRLDEERMEKKWSQWQAIAIAACEQSGRNQIPQIEKIRHLKEVLQAQWDACKLVLHPGTEKTWRDYRFSEANIVLLVGPEGGFSEQEINLILAYNFHSLALGPRILRTETAAIAALTVLQAVCGDL</sequence>
<reference evidence="15 16" key="1">
    <citation type="submission" date="2015-11" db="EMBL/GenBank/DDBJ databases">
        <title>Genomic analysis of 38 Legionella species identifies large and diverse effector repertoires.</title>
        <authorList>
            <person name="Burstein D."/>
            <person name="Amaro F."/>
            <person name="Zusman T."/>
            <person name="Lifshitz Z."/>
            <person name="Cohen O."/>
            <person name="Gilbert J.A."/>
            <person name="Pupko T."/>
            <person name="Shuman H.A."/>
            <person name="Segal G."/>
        </authorList>
    </citation>
    <scope>NUCLEOTIDE SEQUENCE [LARGE SCALE GENOMIC DNA]</scope>
    <source>
        <strain evidence="15 16">BL-540</strain>
    </source>
</reference>
<dbReference type="CDD" id="cd18084">
    <property type="entry name" value="RsmE-like"/>
    <property type="match status" value="1"/>
</dbReference>
<dbReference type="Pfam" id="PF20260">
    <property type="entry name" value="PUA_4"/>
    <property type="match status" value="1"/>
</dbReference>
<keyword evidence="6 12" id="KW-0698">rRNA processing</keyword>
<evidence type="ECO:0000256" key="4">
    <source>
        <dbReference type="ARBA" id="ARBA00013673"/>
    </source>
</evidence>
<keyword evidence="7 12" id="KW-0489">Methyltransferase</keyword>
<comment type="subcellular location">
    <subcellularLocation>
        <location evidence="1 12">Cytoplasm</location>
    </subcellularLocation>
</comment>
<evidence type="ECO:0000259" key="13">
    <source>
        <dbReference type="Pfam" id="PF04452"/>
    </source>
</evidence>
<feature type="domain" description="Ribosomal RNA small subunit methyltransferase E methyltransferase" evidence="13">
    <location>
        <begin position="84"/>
        <end position="245"/>
    </location>
</feature>
<evidence type="ECO:0000256" key="2">
    <source>
        <dbReference type="ARBA" id="ARBA00005528"/>
    </source>
</evidence>
<evidence type="ECO:0000256" key="10">
    <source>
        <dbReference type="ARBA" id="ARBA00025699"/>
    </source>
</evidence>
<dbReference type="Gene3D" id="2.40.240.20">
    <property type="entry name" value="Hypothetical PUA domain-like, domain 1"/>
    <property type="match status" value="1"/>
</dbReference>
<dbReference type="STRING" id="456.Ljor_2274"/>
<evidence type="ECO:0000313" key="16">
    <source>
        <dbReference type="Proteomes" id="UP000055035"/>
    </source>
</evidence>
<evidence type="ECO:0000256" key="9">
    <source>
        <dbReference type="ARBA" id="ARBA00022691"/>
    </source>
</evidence>
<dbReference type="PANTHER" id="PTHR30027">
    <property type="entry name" value="RIBOSOMAL RNA SMALL SUBUNIT METHYLTRANSFERASE E"/>
    <property type="match status" value="1"/>
</dbReference>
<evidence type="ECO:0000256" key="12">
    <source>
        <dbReference type="PIRNR" id="PIRNR015601"/>
    </source>
</evidence>